<dbReference type="RefSeq" id="WP_200788973.1">
    <property type="nucleotide sequence ID" value="NZ_JAEDAO010000001.1"/>
</dbReference>
<evidence type="ECO:0000313" key="1">
    <source>
        <dbReference type="EMBL" id="MBK0394016.1"/>
    </source>
</evidence>
<dbReference type="GO" id="GO:0008168">
    <property type="term" value="F:methyltransferase activity"/>
    <property type="evidence" value="ECO:0007669"/>
    <property type="project" value="UniProtKB-KW"/>
</dbReference>
<dbReference type="AlphaFoldDB" id="A0A934USL6"/>
<evidence type="ECO:0000313" key="2">
    <source>
        <dbReference type="Proteomes" id="UP000617041"/>
    </source>
</evidence>
<keyword evidence="1" id="KW-0808">Transferase</keyword>
<reference evidence="1" key="1">
    <citation type="submission" date="2020-12" db="EMBL/GenBank/DDBJ databases">
        <title>Ramlibacter sp. nov., isolated from a freshwater alga, Cryptomonas.</title>
        <authorList>
            <person name="Kim H.M."/>
            <person name="Jeon C.O."/>
        </authorList>
    </citation>
    <scope>NUCLEOTIDE SEQUENCE</scope>
    <source>
        <strain evidence="1">CrO1</strain>
    </source>
</reference>
<proteinExistence type="predicted"/>
<organism evidence="1 2">
    <name type="scientific">Ramlibacter algicola</name>
    <dbReference type="NCBI Taxonomy" id="2795217"/>
    <lineage>
        <taxon>Bacteria</taxon>
        <taxon>Pseudomonadati</taxon>
        <taxon>Pseudomonadota</taxon>
        <taxon>Betaproteobacteria</taxon>
        <taxon>Burkholderiales</taxon>
        <taxon>Comamonadaceae</taxon>
        <taxon>Ramlibacter</taxon>
    </lineage>
</organism>
<gene>
    <name evidence="1" type="ORF">I8E28_15550</name>
</gene>
<dbReference type="InterPro" id="IPR029063">
    <property type="entry name" value="SAM-dependent_MTases_sf"/>
</dbReference>
<accession>A0A934USL6</accession>
<dbReference type="SUPFAM" id="SSF53335">
    <property type="entry name" value="S-adenosyl-L-methionine-dependent methyltransferases"/>
    <property type="match status" value="1"/>
</dbReference>
<name>A0A934USL6_9BURK</name>
<dbReference type="Gene3D" id="3.40.50.150">
    <property type="entry name" value="Vaccinia Virus protein VP39"/>
    <property type="match status" value="1"/>
</dbReference>
<dbReference type="Pfam" id="PF13489">
    <property type="entry name" value="Methyltransf_23"/>
    <property type="match status" value="1"/>
</dbReference>
<sequence length="257" mass="28186">MIHRYQYPASFYAYQQVGSSSSASVVVPLALDHLRPASVLDVGCGAGAWVAAWRENGVRDCVGVDGDYVPASQLLFDPGDFRPLDVASPFRLGRQFGLVQCLEVAEHLPPAASGTLVDNLVAHSPMVLFSAAAPGQGGENHINERPAEEWRGLFQSRGYAVFDCLRPWLRDSAATVEPWYRYNLLLFVRHDAIGGLPDAVRAKRVPAGTPLPDVSPLPYRARKRLLSMLSPMLVTRLARAKHALLNGVRAVIQEQHR</sequence>
<dbReference type="Proteomes" id="UP000617041">
    <property type="component" value="Unassembled WGS sequence"/>
</dbReference>
<protein>
    <submittedName>
        <fullName evidence="1">Methyltransferase domain-containing protein</fullName>
    </submittedName>
</protein>
<dbReference type="EMBL" id="JAEDAO010000001">
    <property type="protein sequence ID" value="MBK0394016.1"/>
    <property type="molecule type" value="Genomic_DNA"/>
</dbReference>
<keyword evidence="1" id="KW-0489">Methyltransferase</keyword>
<keyword evidence="2" id="KW-1185">Reference proteome</keyword>
<dbReference type="GO" id="GO:0032259">
    <property type="term" value="P:methylation"/>
    <property type="evidence" value="ECO:0007669"/>
    <property type="project" value="UniProtKB-KW"/>
</dbReference>
<comment type="caution">
    <text evidence="1">The sequence shown here is derived from an EMBL/GenBank/DDBJ whole genome shotgun (WGS) entry which is preliminary data.</text>
</comment>